<evidence type="ECO:0000313" key="1">
    <source>
        <dbReference type="EMBL" id="KAJ9128094.1"/>
    </source>
</evidence>
<evidence type="ECO:0000313" key="2">
    <source>
        <dbReference type="Proteomes" id="UP001234202"/>
    </source>
</evidence>
<dbReference type="Proteomes" id="UP001234202">
    <property type="component" value="Unassembled WGS sequence"/>
</dbReference>
<comment type="caution">
    <text evidence="1">The sequence shown here is derived from an EMBL/GenBank/DDBJ whole genome shotgun (WGS) entry which is preliminary data.</text>
</comment>
<keyword evidence="2" id="KW-1185">Reference proteome</keyword>
<proteinExistence type="predicted"/>
<reference evidence="1" key="1">
    <citation type="submission" date="2023-04" db="EMBL/GenBank/DDBJ databases">
        <title>Draft Genome sequencing of Naganishia species isolated from polar environments using Oxford Nanopore Technology.</title>
        <authorList>
            <person name="Leo P."/>
            <person name="Venkateswaran K."/>
        </authorList>
    </citation>
    <scope>NUCLEOTIDE SEQUENCE</scope>
    <source>
        <strain evidence="1">DBVPG 5303</strain>
    </source>
</reference>
<dbReference type="EMBL" id="JASBWV010000001">
    <property type="protein sequence ID" value="KAJ9128094.1"/>
    <property type="molecule type" value="Genomic_DNA"/>
</dbReference>
<gene>
    <name evidence="1" type="ORF">QFC24_000385</name>
</gene>
<accession>A0ACC2XVS6</accession>
<protein>
    <submittedName>
        <fullName evidence="1">Uncharacterized protein</fullName>
    </submittedName>
</protein>
<name>A0ACC2XVS6_9TREE</name>
<sequence>MSASNITTRWSDFGSSANSSTSTSHRSISISPSLFLTVSQAKLHTFATDLLYPSSSVPTSPKDSSELLRRGLLISNAMDAAKKQMKIERKASYDEARYTKRNTSSRGHLRGSSRSASSSSHSMPSPIARQPDVAATGSVRAPNVANALDAEEGEEWFEETWRELMDEDERDASFSNTFKSSSSTSITVRTEYQEYTTTTGGSEQVYYTNGDASKFHTEVQVLPVDMEKESPSVSPESSRSNSPVSSDGSDSSNAELIGIQYMEPIFMPSQLLGISTFPWNEDTDVTELSIGDAEPYEHADLDNSVHLARSDVSTSPLKPRLLPTIIRDKFYEPSRFETEVDEDFALATLAATTTPTSMITLDDFMSMENAEIVYGSSPCGSFSSESEDDDELDEVHTPEDNASDDFETTTGYSSLSGASSSSSLEDTSYTENYFAVGYNPVSKASFSMSDAEWETMGMEIPSFS</sequence>
<organism evidence="1 2">
    <name type="scientific">Naganishia onofrii</name>
    <dbReference type="NCBI Taxonomy" id="1851511"/>
    <lineage>
        <taxon>Eukaryota</taxon>
        <taxon>Fungi</taxon>
        <taxon>Dikarya</taxon>
        <taxon>Basidiomycota</taxon>
        <taxon>Agaricomycotina</taxon>
        <taxon>Tremellomycetes</taxon>
        <taxon>Filobasidiales</taxon>
        <taxon>Filobasidiaceae</taxon>
        <taxon>Naganishia</taxon>
    </lineage>
</organism>